<organism evidence="3 4">
    <name type="scientific">Streptomyces litchfieldiae</name>
    <dbReference type="NCBI Taxonomy" id="3075543"/>
    <lineage>
        <taxon>Bacteria</taxon>
        <taxon>Bacillati</taxon>
        <taxon>Actinomycetota</taxon>
        <taxon>Actinomycetes</taxon>
        <taxon>Kitasatosporales</taxon>
        <taxon>Streptomycetaceae</taxon>
        <taxon>Streptomyces</taxon>
    </lineage>
</organism>
<name>A0ABU2MJ94_9ACTN</name>
<dbReference type="Proteomes" id="UP001183246">
    <property type="component" value="Unassembled WGS sequence"/>
</dbReference>
<dbReference type="CDD" id="cd04301">
    <property type="entry name" value="NAT_SF"/>
    <property type="match status" value="1"/>
</dbReference>
<proteinExistence type="predicted"/>
<dbReference type="PANTHER" id="PTHR13947">
    <property type="entry name" value="GNAT FAMILY N-ACETYLTRANSFERASE"/>
    <property type="match status" value="1"/>
</dbReference>
<protein>
    <submittedName>
        <fullName evidence="3">GNAT family N-acetyltransferase</fullName>
    </submittedName>
</protein>
<gene>
    <name evidence="3" type="ORF">RM590_03325</name>
</gene>
<dbReference type="SUPFAM" id="SSF55729">
    <property type="entry name" value="Acyl-CoA N-acyltransferases (Nat)"/>
    <property type="match status" value="1"/>
</dbReference>
<dbReference type="InterPro" id="IPR016181">
    <property type="entry name" value="Acyl_CoA_acyltransferase"/>
</dbReference>
<evidence type="ECO:0000259" key="2">
    <source>
        <dbReference type="PROSITE" id="PS51186"/>
    </source>
</evidence>
<dbReference type="EMBL" id="JAVREL010000001">
    <property type="protein sequence ID" value="MDT0341675.1"/>
    <property type="molecule type" value="Genomic_DNA"/>
</dbReference>
<reference evidence="4" key="1">
    <citation type="submission" date="2023-07" db="EMBL/GenBank/DDBJ databases">
        <title>30 novel species of actinomycetes from the DSMZ collection.</title>
        <authorList>
            <person name="Nouioui I."/>
        </authorList>
    </citation>
    <scope>NUCLEOTIDE SEQUENCE [LARGE SCALE GENOMIC DNA]</scope>
    <source>
        <strain evidence="4">DSM 44938</strain>
    </source>
</reference>
<dbReference type="RefSeq" id="WP_311702793.1">
    <property type="nucleotide sequence ID" value="NZ_JAVREL010000001.1"/>
</dbReference>
<evidence type="ECO:0000256" key="1">
    <source>
        <dbReference type="ARBA" id="ARBA00022679"/>
    </source>
</evidence>
<keyword evidence="1" id="KW-0808">Transferase</keyword>
<dbReference type="Pfam" id="PF00583">
    <property type="entry name" value="Acetyltransf_1"/>
    <property type="match status" value="1"/>
</dbReference>
<dbReference type="InterPro" id="IPR000182">
    <property type="entry name" value="GNAT_dom"/>
</dbReference>
<dbReference type="PANTHER" id="PTHR13947:SF37">
    <property type="entry name" value="LD18367P"/>
    <property type="match status" value="1"/>
</dbReference>
<dbReference type="InterPro" id="IPR050769">
    <property type="entry name" value="NAT_camello-type"/>
</dbReference>
<feature type="domain" description="N-acetyltransferase" evidence="2">
    <location>
        <begin position="3"/>
        <end position="181"/>
    </location>
</feature>
<evidence type="ECO:0000313" key="3">
    <source>
        <dbReference type="EMBL" id="MDT0341675.1"/>
    </source>
</evidence>
<sequence length="186" mass="20576">MDIIIRDARPAELDEAGELTASVYLGDGLLDFGEDDPYLEHLRDARRRAEHAEVLVAVDPPPDSVWEVPPSANEVLGCVTFVGAGGEFADIAADDEAEFRMLAVRPSARGRGAGEALVLECLRRARRLGKRRVVLSSQSQMHTAHRLYERLGFVRAPERDWEPIPGMALHVFALDLSLNGEQEHNI</sequence>
<dbReference type="PROSITE" id="PS51186">
    <property type="entry name" value="GNAT"/>
    <property type="match status" value="1"/>
</dbReference>
<evidence type="ECO:0000313" key="4">
    <source>
        <dbReference type="Proteomes" id="UP001183246"/>
    </source>
</evidence>
<keyword evidence="4" id="KW-1185">Reference proteome</keyword>
<dbReference type="Gene3D" id="3.40.630.30">
    <property type="match status" value="1"/>
</dbReference>
<comment type="caution">
    <text evidence="3">The sequence shown here is derived from an EMBL/GenBank/DDBJ whole genome shotgun (WGS) entry which is preliminary data.</text>
</comment>
<accession>A0ABU2MJ94</accession>